<keyword evidence="13" id="KW-1185">Reference proteome</keyword>
<name>A0A1L3SSF4_9HYPH</name>
<evidence type="ECO:0000256" key="6">
    <source>
        <dbReference type="ARBA" id="ARBA00022989"/>
    </source>
</evidence>
<keyword evidence="2 9" id="KW-0813">Transport</keyword>
<dbReference type="GO" id="GO:0015740">
    <property type="term" value="P:C4-dicarboxylate transport"/>
    <property type="evidence" value="ECO:0007669"/>
    <property type="project" value="TreeGrafter"/>
</dbReference>
<dbReference type="EMBL" id="CP018171">
    <property type="protein sequence ID" value="APH72314.1"/>
    <property type="molecule type" value="Genomic_DNA"/>
</dbReference>
<comment type="subcellular location">
    <subcellularLocation>
        <location evidence="1 9">Cell inner membrane</location>
        <topology evidence="1 9">Multi-pass membrane protein</topology>
    </subcellularLocation>
</comment>
<dbReference type="Pfam" id="PF04290">
    <property type="entry name" value="DctQ"/>
    <property type="match status" value="1"/>
</dbReference>
<evidence type="ECO:0000256" key="5">
    <source>
        <dbReference type="ARBA" id="ARBA00022692"/>
    </source>
</evidence>
<keyword evidence="4 9" id="KW-0997">Cell inner membrane</keyword>
<dbReference type="GO" id="GO:0022857">
    <property type="term" value="F:transmembrane transporter activity"/>
    <property type="evidence" value="ECO:0007669"/>
    <property type="project" value="UniProtKB-UniRule"/>
</dbReference>
<comment type="subunit">
    <text evidence="9">The complex comprises the extracytoplasmic solute receptor protein and the two transmembrane proteins.</text>
</comment>
<protein>
    <recommendedName>
        <fullName evidence="9">TRAP transporter small permease protein</fullName>
    </recommendedName>
</protein>
<comment type="function">
    <text evidence="9">Part of the tripartite ATP-independent periplasmic (TRAP) transport system.</text>
</comment>
<feature type="transmembrane region" description="Helical" evidence="9">
    <location>
        <begin position="62"/>
        <end position="80"/>
    </location>
</feature>
<evidence type="ECO:0000259" key="11">
    <source>
        <dbReference type="Pfam" id="PF04290"/>
    </source>
</evidence>
<keyword evidence="7 9" id="KW-0472">Membrane</keyword>
<feature type="transmembrane region" description="Helical" evidence="9">
    <location>
        <begin position="22"/>
        <end position="42"/>
    </location>
</feature>
<accession>A0A1L3SSF4</accession>
<sequence length="205" mass="22360">MGAARVNGALQITVGIRRLLEVALHAMALMAGWAYFATAGFITLDVIARAFFGVSSGATTEISGYLLAFGISWSLAHTLAERAHIRIDLMLNKAPLSVRVWLHLFALLALVALVTILCWSAVNVIEETLLFDAHDLSALRIPMIVPQGLWSFGLFMLAVFAIALTAEVVLLLALRRPEEIDELMRPHNSQDESAEAIRAVGGDRR</sequence>
<dbReference type="InterPro" id="IPR055348">
    <property type="entry name" value="DctQ"/>
</dbReference>
<organism evidence="12 13">
    <name type="scientific">Aquibium oceanicum</name>
    <dbReference type="NCBI Taxonomy" id="1670800"/>
    <lineage>
        <taxon>Bacteria</taxon>
        <taxon>Pseudomonadati</taxon>
        <taxon>Pseudomonadota</taxon>
        <taxon>Alphaproteobacteria</taxon>
        <taxon>Hyphomicrobiales</taxon>
        <taxon>Phyllobacteriaceae</taxon>
        <taxon>Aquibium</taxon>
    </lineage>
</organism>
<feature type="transmembrane region" description="Helical" evidence="9">
    <location>
        <begin position="100"/>
        <end position="122"/>
    </location>
</feature>
<keyword evidence="6 9" id="KW-1133">Transmembrane helix</keyword>
<dbReference type="InterPro" id="IPR007387">
    <property type="entry name" value="TRAP_DctQ"/>
</dbReference>
<dbReference type="PANTHER" id="PTHR35011">
    <property type="entry name" value="2,3-DIKETO-L-GULONATE TRAP TRANSPORTER SMALL PERMEASE PROTEIN YIAM"/>
    <property type="match status" value="1"/>
</dbReference>
<dbReference type="KEGG" id="meso:BSQ44_13805"/>
<gene>
    <name evidence="12" type="ORF">BSQ44_13805</name>
</gene>
<keyword evidence="3" id="KW-1003">Cell membrane</keyword>
<feature type="domain" description="Tripartite ATP-independent periplasmic transporters DctQ component" evidence="11">
    <location>
        <begin position="40"/>
        <end position="167"/>
    </location>
</feature>
<evidence type="ECO:0000256" key="7">
    <source>
        <dbReference type="ARBA" id="ARBA00023136"/>
    </source>
</evidence>
<dbReference type="STRING" id="1670800.BSQ44_13805"/>
<evidence type="ECO:0000256" key="10">
    <source>
        <dbReference type="SAM" id="MobiDB-lite"/>
    </source>
</evidence>
<dbReference type="PANTHER" id="PTHR35011:SF10">
    <property type="entry name" value="TRAP TRANSPORTER SMALL PERMEASE PROTEIN"/>
    <property type="match status" value="1"/>
</dbReference>
<reference evidence="13" key="1">
    <citation type="submission" date="2016-11" db="EMBL/GenBank/DDBJ databases">
        <title>Mesorhizobium oceanicum sp. nov., isolated from deep seawater in South China Sea.</title>
        <authorList>
            <person name="Fu G.-Y."/>
        </authorList>
    </citation>
    <scope>NUCLEOTIDE SEQUENCE [LARGE SCALE GENOMIC DNA]</scope>
    <source>
        <strain evidence="13">B7</strain>
    </source>
</reference>
<feature type="region of interest" description="Disordered" evidence="10">
    <location>
        <begin position="185"/>
        <end position="205"/>
    </location>
</feature>
<evidence type="ECO:0000256" key="3">
    <source>
        <dbReference type="ARBA" id="ARBA00022475"/>
    </source>
</evidence>
<comment type="similarity">
    <text evidence="8 9">Belongs to the TRAP transporter small permease family.</text>
</comment>
<evidence type="ECO:0000313" key="13">
    <source>
        <dbReference type="Proteomes" id="UP000182840"/>
    </source>
</evidence>
<evidence type="ECO:0000256" key="9">
    <source>
        <dbReference type="RuleBase" id="RU369079"/>
    </source>
</evidence>
<proteinExistence type="inferred from homology"/>
<evidence type="ECO:0000256" key="2">
    <source>
        <dbReference type="ARBA" id="ARBA00022448"/>
    </source>
</evidence>
<evidence type="ECO:0000313" key="12">
    <source>
        <dbReference type="EMBL" id="APH72314.1"/>
    </source>
</evidence>
<dbReference type="AlphaFoldDB" id="A0A1L3SSF4"/>
<dbReference type="Proteomes" id="UP000182840">
    <property type="component" value="Chromosome"/>
</dbReference>
<dbReference type="GO" id="GO:0005886">
    <property type="term" value="C:plasma membrane"/>
    <property type="evidence" value="ECO:0007669"/>
    <property type="project" value="UniProtKB-SubCell"/>
</dbReference>
<feature type="transmembrane region" description="Helical" evidence="9">
    <location>
        <begin position="149"/>
        <end position="174"/>
    </location>
</feature>
<evidence type="ECO:0000256" key="1">
    <source>
        <dbReference type="ARBA" id="ARBA00004429"/>
    </source>
</evidence>
<keyword evidence="5 9" id="KW-0812">Transmembrane</keyword>
<evidence type="ECO:0000256" key="8">
    <source>
        <dbReference type="ARBA" id="ARBA00038436"/>
    </source>
</evidence>
<evidence type="ECO:0000256" key="4">
    <source>
        <dbReference type="ARBA" id="ARBA00022519"/>
    </source>
</evidence>